<dbReference type="EMBL" id="VJMH01007058">
    <property type="protein sequence ID" value="KAF0685703.1"/>
    <property type="molecule type" value="Genomic_DNA"/>
</dbReference>
<gene>
    <name evidence="9" type="primary">Aste57867_22450</name>
    <name evidence="8" type="ORF">As57867_022380</name>
    <name evidence="9" type="ORF">ASTE57867_22450</name>
</gene>
<evidence type="ECO:0000256" key="2">
    <source>
        <dbReference type="ARBA" id="ARBA00022448"/>
    </source>
</evidence>
<dbReference type="PANTHER" id="PTHR13146">
    <property type="match status" value="1"/>
</dbReference>
<evidence type="ECO:0000256" key="3">
    <source>
        <dbReference type="ARBA" id="ARBA00022692"/>
    </source>
</evidence>
<evidence type="ECO:0000313" key="9">
    <source>
        <dbReference type="EMBL" id="VFT99110.1"/>
    </source>
</evidence>
<dbReference type="Pfam" id="PF08449">
    <property type="entry name" value="UAA"/>
    <property type="match status" value="1"/>
</dbReference>
<keyword evidence="5 7" id="KW-0472">Membrane</keyword>
<keyword evidence="2" id="KW-0813">Transport</keyword>
<evidence type="ECO:0000313" key="8">
    <source>
        <dbReference type="EMBL" id="KAF0685703.1"/>
    </source>
</evidence>
<evidence type="ECO:0000313" key="10">
    <source>
        <dbReference type="Proteomes" id="UP000332933"/>
    </source>
</evidence>
<feature type="transmembrane region" description="Helical" evidence="7">
    <location>
        <begin position="91"/>
        <end position="111"/>
    </location>
</feature>
<dbReference type="PANTHER" id="PTHR13146:SF3">
    <property type="entry name" value="EAMA DOMAIN-CONTAINING PROTEIN"/>
    <property type="match status" value="1"/>
</dbReference>
<feature type="transmembrane region" description="Helical" evidence="7">
    <location>
        <begin position="314"/>
        <end position="336"/>
    </location>
</feature>
<reference evidence="8" key="2">
    <citation type="submission" date="2019-06" db="EMBL/GenBank/DDBJ databases">
        <title>Genomics analysis of Aphanomyces spp. identifies a new class of oomycete effector associated with host adaptation.</title>
        <authorList>
            <person name="Gaulin E."/>
        </authorList>
    </citation>
    <scope>NUCLEOTIDE SEQUENCE</scope>
    <source>
        <strain evidence="8">CBS 578.67</strain>
    </source>
</reference>
<dbReference type="Proteomes" id="UP000332933">
    <property type="component" value="Unassembled WGS sequence"/>
</dbReference>
<reference evidence="9 10" key="1">
    <citation type="submission" date="2019-03" db="EMBL/GenBank/DDBJ databases">
        <authorList>
            <person name="Gaulin E."/>
            <person name="Dumas B."/>
        </authorList>
    </citation>
    <scope>NUCLEOTIDE SEQUENCE [LARGE SCALE GENOMIC DNA]</scope>
    <source>
        <strain evidence="9">CBS 568.67</strain>
    </source>
</reference>
<feature type="region of interest" description="Disordered" evidence="6">
    <location>
        <begin position="438"/>
        <end position="493"/>
    </location>
</feature>
<evidence type="ECO:0000256" key="5">
    <source>
        <dbReference type="ARBA" id="ARBA00023136"/>
    </source>
</evidence>
<keyword evidence="3 7" id="KW-0812">Transmembrane</keyword>
<proteinExistence type="predicted"/>
<evidence type="ECO:0000256" key="1">
    <source>
        <dbReference type="ARBA" id="ARBA00004141"/>
    </source>
</evidence>
<sequence length="493" mass="54927">MSDILPCALWSQVFFELEGGAIFSTNENAEWYQADDRHVIQQVEMSCGPQSAIVFSLGLLTGTGTTLMSKVMYDIDAVGLDGETRKFEKPIFQTLLMFAAMVFALPIQWLYHWHLERQWETNGGKSSGVKRPTRIPIRTYFILALPAAFDLIGTYLANLGLLYVTVSVFQLMKCTVIIFVAILKVLVLGDHLKRYMWIGIGMNTAAALMVGFSSFQDTEEQLNNNDNPGLGIAMIVLSCFVQSAQYVFEEKLMGDGIDTAPPLIVVGMEGLWGLLMTLLIVYPVAYFIPGSDLGSYERIDDAWFMLAGNQTAQIAAAIFLVVILGYNVFAVFVTYLLNSIWHAILDNFRPITVWGTDLLLFYVFTPKTFGEAWTSWSYLELGGMITLLLGTAVYNGTIELPGHSYDEPMELSSTPIRTPVAMASSSLSRSPLLTKNAFKGAEAARRTPDPADRERVRKEYMTEFQGRSNDEKNPNSARRRLDPAGHNYGSMDT</sequence>
<feature type="transmembrane region" description="Helical" evidence="7">
    <location>
        <begin position="260"/>
        <end position="288"/>
    </location>
</feature>
<keyword evidence="10" id="KW-1185">Reference proteome</keyword>
<dbReference type="InterPro" id="IPR013657">
    <property type="entry name" value="SCL35B1-4/HUT1"/>
</dbReference>
<feature type="compositionally biased region" description="Basic and acidic residues" evidence="6">
    <location>
        <begin position="442"/>
        <end position="461"/>
    </location>
</feature>
<evidence type="ECO:0000256" key="7">
    <source>
        <dbReference type="SAM" id="Phobius"/>
    </source>
</evidence>
<organism evidence="9 10">
    <name type="scientific">Aphanomyces stellatus</name>
    <dbReference type="NCBI Taxonomy" id="120398"/>
    <lineage>
        <taxon>Eukaryota</taxon>
        <taxon>Sar</taxon>
        <taxon>Stramenopiles</taxon>
        <taxon>Oomycota</taxon>
        <taxon>Saprolegniomycetes</taxon>
        <taxon>Saprolegniales</taxon>
        <taxon>Verrucalvaceae</taxon>
        <taxon>Aphanomyces</taxon>
    </lineage>
</organism>
<dbReference type="AlphaFoldDB" id="A0A485LKZ6"/>
<dbReference type="EMBL" id="CAADRA010007084">
    <property type="protein sequence ID" value="VFT99110.1"/>
    <property type="molecule type" value="Genomic_DNA"/>
</dbReference>
<protein>
    <submittedName>
        <fullName evidence="9">Aste57867_22450 protein</fullName>
    </submittedName>
</protein>
<dbReference type="OrthoDB" id="300580at2759"/>
<dbReference type="GO" id="GO:0016020">
    <property type="term" value="C:membrane"/>
    <property type="evidence" value="ECO:0007669"/>
    <property type="project" value="UniProtKB-SubCell"/>
</dbReference>
<dbReference type="SUPFAM" id="SSF103481">
    <property type="entry name" value="Multidrug resistance efflux transporter EmrE"/>
    <property type="match status" value="1"/>
</dbReference>
<dbReference type="InterPro" id="IPR037185">
    <property type="entry name" value="EmrE-like"/>
</dbReference>
<evidence type="ECO:0000256" key="6">
    <source>
        <dbReference type="SAM" id="MobiDB-lite"/>
    </source>
</evidence>
<feature type="transmembrane region" description="Helical" evidence="7">
    <location>
        <begin position="228"/>
        <end position="248"/>
    </location>
</feature>
<dbReference type="GO" id="GO:0055085">
    <property type="term" value="P:transmembrane transport"/>
    <property type="evidence" value="ECO:0007669"/>
    <property type="project" value="InterPro"/>
</dbReference>
<name>A0A485LKZ6_9STRA</name>
<feature type="transmembrane region" description="Helical" evidence="7">
    <location>
        <begin position="163"/>
        <end position="183"/>
    </location>
</feature>
<feature type="compositionally biased region" description="Basic and acidic residues" evidence="6">
    <location>
        <begin position="468"/>
        <end position="483"/>
    </location>
</feature>
<keyword evidence="4 7" id="KW-1133">Transmembrane helix</keyword>
<feature type="transmembrane region" description="Helical" evidence="7">
    <location>
        <begin position="140"/>
        <end position="157"/>
    </location>
</feature>
<accession>A0A485LKZ6</accession>
<evidence type="ECO:0000256" key="4">
    <source>
        <dbReference type="ARBA" id="ARBA00022989"/>
    </source>
</evidence>
<feature type="transmembrane region" description="Helical" evidence="7">
    <location>
        <begin position="195"/>
        <end position="216"/>
    </location>
</feature>
<comment type="subcellular location">
    <subcellularLocation>
        <location evidence="1">Membrane</location>
        <topology evidence="1">Multi-pass membrane protein</topology>
    </subcellularLocation>
</comment>